<proteinExistence type="predicted"/>
<protein>
    <submittedName>
        <fullName evidence="3">Gag-like protein</fullName>
    </submittedName>
</protein>
<evidence type="ECO:0000256" key="1">
    <source>
        <dbReference type="SAM" id="MobiDB-lite"/>
    </source>
</evidence>
<feature type="region of interest" description="Disordered" evidence="1">
    <location>
        <begin position="217"/>
        <end position="248"/>
    </location>
</feature>
<sequence>MNPEQSRIIDNQDEKTQPGAKRRKTDDGNPTSAKPLSTDEANQAASALKNLMSKLLQAKNTTTTENVQKNVAENADGIYIDVGKMVDEKVAVGAKIFSVDEAGKAASASTNLTFKLEKLRQELTSTLEFLETVKKTPDDGLNLENSIVEIPILQIDSNSLISNLEEKLRQCLGENLTRSLCIGFPVAFGVQLSQENQDLKMENSKLRREILNLKQNLAKKNRQTKEISKKNRSKELPKAPDASPRPSAAHLQMCSFHGRCTHSDADCRAQRPNSAVLVSNAAPTANTSRCYFCRTRAHATNQCDRHCPHCHQIRLHRANACPHRIPPANLDESDEVAWSDNEKD</sequence>
<accession>A0A915HTP1</accession>
<dbReference type="Proteomes" id="UP000887565">
    <property type="component" value="Unplaced"/>
</dbReference>
<feature type="region of interest" description="Disordered" evidence="1">
    <location>
        <begin position="1"/>
        <end position="38"/>
    </location>
</feature>
<organism evidence="2 3">
    <name type="scientific">Romanomermis culicivorax</name>
    <name type="common">Nematode worm</name>
    <dbReference type="NCBI Taxonomy" id="13658"/>
    <lineage>
        <taxon>Eukaryota</taxon>
        <taxon>Metazoa</taxon>
        <taxon>Ecdysozoa</taxon>
        <taxon>Nematoda</taxon>
        <taxon>Enoplea</taxon>
        <taxon>Dorylaimia</taxon>
        <taxon>Mermithida</taxon>
        <taxon>Mermithoidea</taxon>
        <taxon>Mermithidae</taxon>
        <taxon>Romanomermis</taxon>
    </lineage>
</organism>
<evidence type="ECO:0000313" key="2">
    <source>
        <dbReference type="Proteomes" id="UP000887565"/>
    </source>
</evidence>
<keyword evidence="2" id="KW-1185">Reference proteome</keyword>
<dbReference type="AlphaFoldDB" id="A0A915HTP1"/>
<dbReference type="WBParaSite" id="nRc.2.0.1.t04901-RA">
    <property type="protein sequence ID" value="nRc.2.0.1.t04901-RA"/>
    <property type="gene ID" value="nRc.2.0.1.g04901"/>
</dbReference>
<feature type="compositionally biased region" description="Basic and acidic residues" evidence="1">
    <location>
        <begin position="223"/>
        <end position="238"/>
    </location>
</feature>
<feature type="compositionally biased region" description="Polar residues" evidence="1">
    <location>
        <begin position="28"/>
        <end position="38"/>
    </location>
</feature>
<evidence type="ECO:0000313" key="3">
    <source>
        <dbReference type="WBParaSite" id="nRc.2.0.1.t04901-RA"/>
    </source>
</evidence>
<reference evidence="3" key="1">
    <citation type="submission" date="2022-11" db="UniProtKB">
        <authorList>
            <consortium name="WormBaseParasite"/>
        </authorList>
    </citation>
    <scope>IDENTIFICATION</scope>
</reference>
<name>A0A915HTP1_ROMCU</name>